<evidence type="ECO:0000259" key="1">
    <source>
        <dbReference type="Pfam" id="PF04195"/>
    </source>
</evidence>
<proteinExistence type="predicted"/>
<accession>A0A9K3JA93</accession>
<dbReference type="Gramene" id="mRNA:HanXRQr2_Chr04g0181711">
    <property type="protein sequence ID" value="mRNA:HanXRQr2_Chr04g0181711"/>
    <property type="gene ID" value="HanXRQr2_Chr04g0181711"/>
</dbReference>
<dbReference type="AlphaFoldDB" id="A0A9K3JA93"/>
<reference evidence="2" key="1">
    <citation type="journal article" date="2017" name="Nature">
        <title>The sunflower genome provides insights into oil metabolism, flowering and Asterid evolution.</title>
        <authorList>
            <person name="Badouin H."/>
            <person name="Gouzy J."/>
            <person name="Grassa C.J."/>
            <person name="Murat F."/>
            <person name="Staton S.E."/>
            <person name="Cottret L."/>
            <person name="Lelandais-Briere C."/>
            <person name="Owens G.L."/>
            <person name="Carrere S."/>
            <person name="Mayjonade B."/>
            <person name="Legrand L."/>
            <person name="Gill N."/>
            <person name="Kane N.C."/>
            <person name="Bowers J.E."/>
            <person name="Hubner S."/>
            <person name="Bellec A."/>
            <person name="Berard A."/>
            <person name="Berges H."/>
            <person name="Blanchet N."/>
            <person name="Boniface M.C."/>
            <person name="Brunel D."/>
            <person name="Catrice O."/>
            <person name="Chaidir N."/>
            <person name="Claudel C."/>
            <person name="Donnadieu C."/>
            <person name="Faraut T."/>
            <person name="Fievet G."/>
            <person name="Helmstetter N."/>
            <person name="King M."/>
            <person name="Knapp S.J."/>
            <person name="Lai Z."/>
            <person name="Le Paslier M.C."/>
            <person name="Lippi Y."/>
            <person name="Lorenzon L."/>
            <person name="Mandel J.R."/>
            <person name="Marage G."/>
            <person name="Marchand G."/>
            <person name="Marquand E."/>
            <person name="Bret-Mestries E."/>
            <person name="Morien E."/>
            <person name="Nambeesan S."/>
            <person name="Nguyen T."/>
            <person name="Pegot-Espagnet P."/>
            <person name="Pouilly N."/>
            <person name="Raftis F."/>
            <person name="Sallet E."/>
            <person name="Schiex T."/>
            <person name="Thomas J."/>
            <person name="Vandecasteele C."/>
            <person name="Vares D."/>
            <person name="Vear F."/>
            <person name="Vautrin S."/>
            <person name="Crespi M."/>
            <person name="Mangin B."/>
            <person name="Burke J.M."/>
            <person name="Salse J."/>
            <person name="Munos S."/>
            <person name="Vincourt P."/>
            <person name="Rieseberg L.H."/>
            <person name="Langlade N.B."/>
        </authorList>
    </citation>
    <scope>NUCLEOTIDE SEQUENCE</scope>
    <source>
        <tissue evidence="2">Leaves</tissue>
    </source>
</reference>
<sequence length="261" mass="30332">MAEEESVQVEEGPLPVLKWDQGLFEQITKGFQFPPEWNARYPRQGQTAVDALPGYITLFEDFFLQGNFQLPATEFMASILHFYGFHISQMSPTGMVRVRHFEFLCRSQGMEPTVEKFWAFYQLIRNIGFYSFGNRGAAKKILISSPKSFHDWKMKFLFVREEVIPIAMIFRESDKIDKQELPIPKGADWYLKLLATPNRIFGENVLVAAHISDKWPENSEEVSVLRFNDREAHIFKQFFPPLVGPWACTRYDRGSLTGMNK</sequence>
<dbReference type="Proteomes" id="UP000215914">
    <property type="component" value="Unassembled WGS sequence"/>
</dbReference>
<evidence type="ECO:0000313" key="2">
    <source>
        <dbReference type="EMBL" id="KAF5811467.1"/>
    </source>
</evidence>
<evidence type="ECO:0000313" key="3">
    <source>
        <dbReference type="Proteomes" id="UP000215914"/>
    </source>
</evidence>
<dbReference type="EMBL" id="MNCJ02000319">
    <property type="protein sequence ID" value="KAF5811467.1"/>
    <property type="molecule type" value="Genomic_DNA"/>
</dbReference>
<gene>
    <name evidence="2" type="ORF">HanXRQr2_Chr04g0181711</name>
</gene>
<protein>
    <recommendedName>
        <fullName evidence="1">Transposase (putative) gypsy type domain-containing protein</fullName>
    </recommendedName>
</protein>
<dbReference type="PANTHER" id="PTHR31099:SF49">
    <property type="entry name" value="MYOSIN HEAVY CHAIN-LIKE PROTEIN"/>
    <property type="match status" value="1"/>
</dbReference>
<dbReference type="InterPro" id="IPR007321">
    <property type="entry name" value="Transposase_28"/>
</dbReference>
<reference evidence="2" key="2">
    <citation type="submission" date="2020-06" db="EMBL/GenBank/DDBJ databases">
        <title>Helianthus annuus Genome sequencing and assembly Release 2.</title>
        <authorList>
            <person name="Gouzy J."/>
            <person name="Langlade N."/>
            <person name="Munos S."/>
        </authorList>
    </citation>
    <scope>NUCLEOTIDE SEQUENCE</scope>
    <source>
        <tissue evidence="2">Leaves</tissue>
    </source>
</reference>
<feature type="domain" description="Transposase (putative) gypsy type" evidence="1">
    <location>
        <begin position="59"/>
        <end position="123"/>
    </location>
</feature>
<organism evidence="2 3">
    <name type="scientific">Helianthus annuus</name>
    <name type="common">Common sunflower</name>
    <dbReference type="NCBI Taxonomy" id="4232"/>
    <lineage>
        <taxon>Eukaryota</taxon>
        <taxon>Viridiplantae</taxon>
        <taxon>Streptophyta</taxon>
        <taxon>Embryophyta</taxon>
        <taxon>Tracheophyta</taxon>
        <taxon>Spermatophyta</taxon>
        <taxon>Magnoliopsida</taxon>
        <taxon>eudicotyledons</taxon>
        <taxon>Gunneridae</taxon>
        <taxon>Pentapetalae</taxon>
        <taxon>asterids</taxon>
        <taxon>campanulids</taxon>
        <taxon>Asterales</taxon>
        <taxon>Asteraceae</taxon>
        <taxon>Asteroideae</taxon>
        <taxon>Heliantheae alliance</taxon>
        <taxon>Heliantheae</taxon>
        <taxon>Helianthus</taxon>
    </lineage>
</organism>
<name>A0A9K3JA93_HELAN</name>
<dbReference type="Pfam" id="PF04195">
    <property type="entry name" value="Transposase_28"/>
    <property type="match status" value="1"/>
</dbReference>
<dbReference type="PANTHER" id="PTHR31099">
    <property type="entry name" value="OS06G0165300 PROTEIN"/>
    <property type="match status" value="1"/>
</dbReference>
<comment type="caution">
    <text evidence="2">The sequence shown here is derived from an EMBL/GenBank/DDBJ whole genome shotgun (WGS) entry which is preliminary data.</text>
</comment>
<keyword evidence="3" id="KW-1185">Reference proteome</keyword>